<organism evidence="1 2">
    <name type="scientific">Streblomastix strix</name>
    <dbReference type="NCBI Taxonomy" id="222440"/>
    <lineage>
        <taxon>Eukaryota</taxon>
        <taxon>Metamonada</taxon>
        <taxon>Preaxostyla</taxon>
        <taxon>Oxymonadida</taxon>
        <taxon>Streblomastigidae</taxon>
        <taxon>Streblomastix</taxon>
    </lineage>
</organism>
<accession>A0A5J4U5V3</accession>
<comment type="caution">
    <text evidence="1">The sequence shown here is derived from an EMBL/GenBank/DDBJ whole genome shotgun (WGS) entry which is preliminary data.</text>
</comment>
<protein>
    <submittedName>
        <fullName evidence="1">Uncharacterized protein</fullName>
    </submittedName>
</protein>
<name>A0A5J4U5V3_9EUKA</name>
<gene>
    <name evidence="1" type="ORF">EZS28_039131</name>
</gene>
<evidence type="ECO:0000313" key="2">
    <source>
        <dbReference type="Proteomes" id="UP000324800"/>
    </source>
</evidence>
<dbReference type="EMBL" id="SNRW01020562">
    <property type="protein sequence ID" value="KAA6365341.1"/>
    <property type="molecule type" value="Genomic_DNA"/>
</dbReference>
<dbReference type="Proteomes" id="UP000324800">
    <property type="component" value="Unassembled WGS sequence"/>
</dbReference>
<reference evidence="1 2" key="1">
    <citation type="submission" date="2019-03" db="EMBL/GenBank/DDBJ databases">
        <title>Single cell metagenomics reveals metabolic interactions within the superorganism composed of flagellate Streblomastix strix and complex community of Bacteroidetes bacteria on its surface.</title>
        <authorList>
            <person name="Treitli S.C."/>
            <person name="Kolisko M."/>
            <person name="Husnik F."/>
            <person name="Keeling P."/>
            <person name="Hampl V."/>
        </authorList>
    </citation>
    <scope>NUCLEOTIDE SEQUENCE [LARGE SCALE GENOMIC DNA]</scope>
    <source>
        <strain evidence="1">ST1C</strain>
    </source>
</reference>
<feature type="non-terminal residue" evidence="1">
    <location>
        <position position="1"/>
    </location>
</feature>
<evidence type="ECO:0000313" key="1">
    <source>
        <dbReference type="EMBL" id="KAA6365341.1"/>
    </source>
</evidence>
<sequence length="10" mass="1209">PIALRQNERL</sequence>
<proteinExistence type="predicted"/>